<organism evidence="1 2">
    <name type="scientific">Luteimonas kalidii</name>
    <dbReference type="NCBI Taxonomy" id="3042025"/>
    <lineage>
        <taxon>Bacteria</taxon>
        <taxon>Pseudomonadati</taxon>
        <taxon>Pseudomonadota</taxon>
        <taxon>Gammaproteobacteria</taxon>
        <taxon>Lysobacterales</taxon>
        <taxon>Lysobacteraceae</taxon>
        <taxon>Luteimonas</taxon>
    </lineage>
</organism>
<evidence type="ECO:0000313" key="1">
    <source>
        <dbReference type="EMBL" id="MDH5832705.1"/>
    </source>
</evidence>
<dbReference type="SUPFAM" id="SSF54909">
    <property type="entry name" value="Dimeric alpha+beta barrel"/>
    <property type="match status" value="1"/>
</dbReference>
<protein>
    <recommendedName>
        <fullName evidence="3">ABM domain-containing protein</fullName>
    </recommendedName>
</protein>
<dbReference type="Gene3D" id="3.30.70.100">
    <property type="match status" value="1"/>
</dbReference>
<dbReference type="Proteomes" id="UP001156873">
    <property type="component" value="Unassembled WGS sequence"/>
</dbReference>
<sequence length="99" mass="10828">MPEAVSSIAFEIDPRQEKRLVAAHRKAVAALKAADVGFLEGGLYRMEDEGAYFDLWRWESAGAAEAVTALRVTLAPVKAYVSLIENEPLYMEGVSIDQG</sequence>
<proteinExistence type="predicted"/>
<accession>A0ABT6JPU6</accession>
<name>A0ABT6JPU6_9GAMM</name>
<evidence type="ECO:0008006" key="3">
    <source>
        <dbReference type="Google" id="ProtNLM"/>
    </source>
</evidence>
<dbReference type="EMBL" id="JARXRO010000009">
    <property type="protein sequence ID" value="MDH5832705.1"/>
    <property type="molecule type" value="Genomic_DNA"/>
</dbReference>
<reference evidence="1 2" key="1">
    <citation type="submission" date="2023-04" db="EMBL/GenBank/DDBJ databases">
        <title>Luteimonas sp. M1R5S59.</title>
        <authorList>
            <person name="Sun J.-Q."/>
        </authorList>
    </citation>
    <scope>NUCLEOTIDE SEQUENCE [LARGE SCALE GENOMIC DNA]</scope>
    <source>
        <strain evidence="1 2">M1R5S59</strain>
    </source>
</reference>
<gene>
    <name evidence="1" type="ORF">QFW81_01990</name>
</gene>
<comment type="caution">
    <text evidence="1">The sequence shown here is derived from an EMBL/GenBank/DDBJ whole genome shotgun (WGS) entry which is preliminary data.</text>
</comment>
<evidence type="ECO:0000313" key="2">
    <source>
        <dbReference type="Proteomes" id="UP001156873"/>
    </source>
</evidence>
<dbReference type="InterPro" id="IPR011008">
    <property type="entry name" value="Dimeric_a/b-barrel"/>
</dbReference>
<keyword evidence="2" id="KW-1185">Reference proteome</keyword>
<dbReference type="RefSeq" id="WP_280576887.1">
    <property type="nucleotide sequence ID" value="NZ_JARXRO010000009.1"/>
</dbReference>